<keyword evidence="4" id="KW-0472">Membrane</keyword>
<dbReference type="Pfam" id="PF08427">
    <property type="entry name" value="ARMH3_C"/>
    <property type="match status" value="1"/>
</dbReference>
<organism evidence="6 7">
    <name type="scientific">Tropilaelaps mercedesae</name>
    <dbReference type="NCBI Taxonomy" id="418985"/>
    <lineage>
        <taxon>Eukaryota</taxon>
        <taxon>Metazoa</taxon>
        <taxon>Ecdysozoa</taxon>
        <taxon>Arthropoda</taxon>
        <taxon>Chelicerata</taxon>
        <taxon>Arachnida</taxon>
        <taxon>Acari</taxon>
        <taxon>Parasitiformes</taxon>
        <taxon>Mesostigmata</taxon>
        <taxon>Gamasina</taxon>
        <taxon>Dermanyssoidea</taxon>
        <taxon>Laelapidae</taxon>
        <taxon>Tropilaelaps</taxon>
    </lineage>
</organism>
<dbReference type="AlphaFoldDB" id="A0A1V9XXC3"/>
<feature type="domain" description="Armadillo-like helical" evidence="5">
    <location>
        <begin position="1"/>
        <end position="108"/>
    </location>
</feature>
<dbReference type="EMBL" id="MNPL01002594">
    <property type="protein sequence ID" value="OQR78146.1"/>
    <property type="molecule type" value="Genomic_DNA"/>
</dbReference>
<evidence type="ECO:0000259" key="5">
    <source>
        <dbReference type="SMART" id="SM01158"/>
    </source>
</evidence>
<reference evidence="6 7" key="1">
    <citation type="journal article" date="2017" name="Gigascience">
        <title>Draft genome of the honey bee ectoparasitic mite, Tropilaelaps mercedesae, is shaped by the parasitic life history.</title>
        <authorList>
            <person name="Dong X."/>
            <person name="Armstrong S.D."/>
            <person name="Xia D."/>
            <person name="Makepeace B.L."/>
            <person name="Darby A.C."/>
            <person name="Kadowaki T."/>
        </authorList>
    </citation>
    <scope>NUCLEOTIDE SEQUENCE [LARGE SCALE GENOMIC DNA]</scope>
    <source>
        <strain evidence="6">Wuxi-XJTLU</strain>
    </source>
</reference>
<protein>
    <recommendedName>
        <fullName evidence="5">Armadillo-like helical domain-containing protein</fullName>
    </recommendedName>
</protein>
<dbReference type="InterPro" id="IPR039868">
    <property type="entry name" value="ARMD3-like"/>
</dbReference>
<comment type="subcellular location">
    <subcellularLocation>
        <location evidence="1">Membrane</location>
    </subcellularLocation>
</comment>
<evidence type="ECO:0000313" key="7">
    <source>
        <dbReference type="Proteomes" id="UP000192247"/>
    </source>
</evidence>
<sequence>MTAASSGGSVTVVSPWKDPAARLASHLVNIRAIVNHFTAKINAWTTAHRLALLTEEQVLDVVRSNYDSLTLKLHDNLDQFERYSEKPRESPFFAAMLRHLVRDVRKHADYADRAQQNVLAEFATIR</sequence>
<dbReference type="GO" id="GO:0016020">
    <property type="term" value="C:membrane"/>
    <property type="evidence" value="ECO:0007669"/>
    <property type="project" value="UniProtKB-SubCell"/>
</dbReference>
<keyword evidence="3" id="KW-1133">Transmembrane helix</keyword>
<evidence type="ECO:0000256" key="1">
    <source>
        <dbReference type="ARBA" id="ARBA00004370"/>
    </source>
</evidence>
<dbReference type="PANTHER" id="PTHR13608">
    <property type="entry name" value="ARMADILLO-LIKE HELICAL DOMAIN-CONTAINING PROTEIN 3"/>
    <property type="match status" value="1"/>
</dbReference>
<dbReference type="SMART" id="SM01158">
    <property type="entry name" value="DUF1741"/>
    <property type="match status" value="1"/>
</dbReference>
<dbReference type="Proteomes" id="UP000192247">
    <property type="component" value="Unassembled WGS sequence"/>
</dbReference>
<proteinExistence type="predicted"/>
<dbReference type="InParanoid" id="A0A1V9XXC3"/>
<keyword evidence="7" id="KW-1185">Reference proteome</keyword>
<dbReference type="PANTHER" id="PTHR13608:SF3">
    <property type="entry name" value="ARMADILLO-LIKE HELICAL DOMAIN-CONTAINING PROTEIN 3"/>
    <property type="match status" value="1"/>
</dbReference>
<evidence type="ECO:0000256" key="3">
    <source>
        <dbReference type="ARBA" id="ARBA00022989"/>
    </source>
</evidence>
<name>A0A1V9XXC3_9ACAR</name>
<evidence type="ECO:0000256" key="4">
    <source>
        <dbReference type="ARBA" id="ARBA00023136"/>
    </source>
</evidence>
<comment type="caution">
    <text evidence="6">The sequence shown here is derived from an EMBL/GenBank/DDBJ whole genome shotgun (WGS) entry which is preliminary data.</text>
</comment>
<evidence type="ECO:0000313" key="6">
    <source>
        <dbReference type="EMBL" id="OQR78146.1"/>
    </source>
</evidence>
<gene>
    <name evidence="6" type="ORF">BIW11_02779</name>
</gene>
<dbReference type="InterPro" id="IPR013636">
    <property type="entry name" value="ARMH3_C"/>
</dbReference>
<keyword evidence="2" id="KW-0812">Transmembrane</keyword>
<accession>A0A1V9XXC3</accession>
<dbReference type="GO" id="GO:0005829">
    <property type="term" value="C:cytosol"/>
    <property type="evidence" value="ECO:0007669"/>
    <property type="project" value="TreeGrafter"/>
</dbReference>
<dbReference type="STRING" id="418985.A0A1V9XXC3"/>
<evidence type="ECO:0000256" key="2">
    <source>
        <dbReference type="ARBA" id="ARBA00022692"/>
    </source>
</evidence>
<dbReference type="OrthoDB" id="2012278at2759"/>